<reference evidence="4" key="2">
    <citation type="journal article" date="2021" name="PeerJ">
        <title>Extensive microbial diversity within the chicken gut microbiome revealed by metagenomics and culture.</title>
        <authorList>
            <person name="Gilroy R."/>
            <person name="Ravi A."/>
            <person name="Getino M."/>
            <person name="Pursley I."/>
            <person name="Horton D.L."/>
            <person name="Alikhan N.F."/>
            <person name="Baker D."/>
            <person name="Gharbi K."/>
            <person name="Hall N."/>
            <person name="Watson M."/>
            <person name="Adriaenssens E.M."/>
            <person name="Foster-Nyarko E."/>
            <person name="Jarju S."/>
            <person name="Secka A."/>
            <person name="Antonio M."/>
            <person name="Oren A."/>
            <person name="Chaudhuri R.R."/>
            <person name="La Ragione R."/>
            <person name="Hildebrand F."/>
            <person name="Pallen M.J."/>
        </authorList>
    </citation>
    <scope>NUCLEOTIDE SEQUENCE</scope>
    <source>
        <strain evidence="4">CHK181-108</strain>
    </source>
</reference>
<dbReference type="PANTHER" id="PTHR34295">
    <property type="entry name" value="BIOTIN TRANSPORTER BIOY"/>
    <property type="match status" value="1"/>
</dbReference>
<dbReference type="AlphaFoldDB" id="A0A9D1KPS7"/>
<comment type="subcellular location">
    <subcellularLocation>
        <location evidence="2">Cell membrane</location>
        <topology evidence="2">Multi-pass membrane protein</topology>
    </subcellularLocation>
</comment>
<dbReference type="GO" id="GO:0015225">
    <property type="term" value="F:biotin transmembrane transporter activity"/>
    <property type="evidence" value="ECO:0007669"/>
    <property type="project" value="UniProtKB-UniRule"/>
</dbReference>
<comment type="similarity">
    <text evidence="1 2">Belongs to the BioY family.</text>
</comment>
<dbReference type="Pfam" id="PF02632">
    <property type="entry name" value="BioY"/>
    <property type="match status" value="1"/>
</dbReference>
<evidence type="ECO:0000313" key="4">
    <source>
        <dbReference type="EMBL" id="HIT84286.1"/>
    </source>
</evidence>
<keyword evidence="3" id="KW-1133">Transmembrane helix</keyword>
<dbReference type="PANTHER" id="PTHR34295:SF1">
    <property type="entry name" value="BIOTIN TRANSPORTER BIOY"/>
    <property type="match status" value="1"/>
</dbReference>
<keyword evidence="2" id="KW-0813">Transport</keyword>
<evidence type="ECO:0000256" key="3">
    <source>
        <dbReference type="SAM" id="Phobius"/>
    </source>
</evidence>
<name>A0A9D1KPS7_9FIRM</name>
<feature type="transmembrane region" description="Helical" evidence="3">
    <location>
        <begin position="158"/>
        <end position="184"/>
    </location>
</feature>
<dbReference type="EMBL" id="DVLU01000001">
    <property type="protein sequence ID" value="HIT84286.1"/>
    <property type="molecule type" value="Genomic_DNA"/>
</dbReference>
<organism evidence="4 5">
    <name type="scientific">Candidatus Ornithomonoglobus intestinigallinarum</name>
    <dbReference type="NCBI Taxonomy" id="2840894"/>
    <lineage>
        <taxon>Bacteria</taxon>
        <taxon>Bacillati</taxon>
        <taxon>Bacillota</taxon>
        <taxon>Clostridia</taxon>
        <taxon>Candidatus Ornithomonoglobus</taxon>
    </lineage>
</organism>
<dbReference type="Gene3D" id="1.10.1760.20">
    <property type="match status" value="1"/>
</dbReference>
<keyword evidence="2 3" id="KW-0472">Membrane</keyword>
<dbReference type="Proteomes" id="UP000824165">
    <property type="component" value="Unassembled WGS sequence"/>
</dbReference>
<feature type="transmembrane region" description="Helical" evidence="3">
    <location>
        <begin position="57"/>
        <end position="78"/>
    </location>
</feature>
<evidence type="ECO:0000256" key="2">
    <source>
        <dbReference type="PIRNR" id="PIRNR016661"/>
    </source>
</evidence>
<proteinExistence type="inferred from homology"/>
<comment type="caution">
    <text evidence="4">The sequence shown here is derived from an EMBL/GenBank/DDBJ whole genome shotgun (WGS) entry which is preliminary data.</text>
</comment>
<evidence type="ECO:0000313" key="5">
    <source>
        <dbReference type="Proteomes" id="UP000824165"/>
    </source>
</evidence>
<keyword evidence="2" id="KW-1003">Cell membrane</keyword>
<gene>
    <name evidence="4" type="ORF">IAA60_00100</name>
</gene>
<accession>A0A9D1KPS7</accession>
<evidence type="ECO:0000256" key="1">
    <source>
        <dbReference type="ARBA" id="ARBA00010692"/>
    </source>
</evidence>
<sequence>MKTTRTKELTKAAVLAALLALSAYISIPLGFTPVVLTLQTLLVNLIAMMLKPRTSFLAVLVYTLAGLAGVPVFSGGAGGPAKLFGPTGGYIMAFLAAAPAMSLTKGMFLKLFCRFIKNASAAKTASYAANAILVGMTVIYTFGTAYMMLIMGKGAGEVLMLAVIPFIPLDIVKCIAAAVIAVPVEKALGN</sequence>
<dbReference type="GO" id="GO:0005886">
    <property type="term" value="C:plasma membrane"/>
    <property type="evidence" value="ECO:0007669"/>
    <property type="project" value="UniProtKB-SubCell"/>
</dbReference>
<protein>
    <recommendedName>
        <fullName evidence="2">Biotin transporter</fullName>
    </recommendedName>
</protein>
<dbReference type="PIRSF" id="PIRSF016661">
    <property type="entry name" value="BioY"/>
    <property type="match status" value="1"/>
</dbReference>
<dbReference type="InterPro" id="IPR003784">
    <property type="entry name" value="BioY"/>
</dbReference>
<reference evidence="4" key="1">
    <citation type="submission" date="2020-10" db="EMBL/GenBank/DDBJ databases">
        <authorList>
            <person name="Gilroy R."/>
        </authorList>
    </citation>
    <scope>NUCLEOTIDE SEQUENCE</scope>
    <source>
        <strain evidence="4">CHK181-108</strain>
    </source>
</reference>
<feature type="transmembrane region" description="Helical" evidence="3">
    <location>
        <begin position="90"/>
        <end position="113"/>
    </location>
</feature>
<keyword evidence="3" id="KW-0812">Transmembrane</keyword>
<feature type="transmembrane region" description="Helical" evidence="3">
    <location>
        <begin position="125"/>
        <end position="152"/>
    </location>
</feature>